<name>A0ABN9WIT2_9DINO</name>
<dbReference type="SUPFAM" id="SSF53850">
    <property type="entry name" value="Periplasmic binding protein-like II"/>
    <property type="match status" value="1"/>
</dbReference>
<dbReference type="Proteomes" id="UP001189429">
    <property type="component" value="Unassembled WGS sequence"/>
</dbReference>
<evidence type="ECO:0000313" key="2">
    <source>
        <dbReference type="EMBL" id="CAK0884834.1"/>
    </source>
</evidence>
<comment type="caution">
    <text evidence="2">The sequence shown here is derived from an EMBL/GenBank/DDBJ whole genome shotgun (WGS) entry which is preliminary data.</text>
</comment>
<keyword evidence="3" id="KW-1185">Reference proteome</keyword>
<keyword evidence="1" id="KW-0812">Transmembrane</keyword>
<evidence type="ECO:0000256" key="1">
    <source>
        <dbReference type="SAM" id="Phobius"/>
    </source>
</evidence>
<feature type="transmembrane region" description="Helical" evidence="1">
    <location>
        <begin position="227"/>
        <end position="244"/>
    </location>
</feature>
<dbReference type="EMBL" id="CAUYUJ010018593">
    <property type="protein sequence ID" value="CAK0884834.1"/>
    <property type="molecule type" value="Genomic_DNA"/>
</dbReference>
<dbReference type="Gene3D" id="3.40.190.10">
    <property type="entry name" value="Periplasmic binding protein-like II"/>
    <property type="match status" value="1"/>
</dbReference>
<keyword evidence="1" id="KW-0472">Membrane</keyword>
<accession>A0ABN9WIT2</accession>
<evidence type="ECO:0000313" key="3">
    <source>
        <dbReference type="Proteomes" id="UP001189429"/>
    </source>
</evidence>
<reference evidence="2" key="1">
    <citation type="submission" date="2023-10" db="EMBL/GenBank/DDBJ databases">
        <authorList>
            <person name="Chen Y."/>
            <person name="Shah S."/>
            <person name="Dougan E. K."/>
            <person name="Thang M."/>
            <person name="Chan C."/>
        </authorList>
    </citation>
    <scope>NUCLEOTIDE SEQUENCE [LARGE SCALE GENOMIC DNA]</scope>
</reference>
<keyword evidence="1" id="KW-1133">Transmembrane helix</keyword>
<protein>
    <submittedName>
        <fullName evidence="2">Uncharacterized protein</fullName>
    </submittedName>
</protein>
<feature type="transmembrane region" description="Helical" evidence="1">
    <location>
        <begin position="407"/>
        <end position="431"/>
    </location>
</feature>
<gene>
    <name evidence="2" type="ORF">PCOR1329_LOCUS66622</name>
</gene>
<proteinExistence type="predicted"/>
<organism evidence="2 3">
    <name type="scientific">Prorocentrum cordatum</name>
    <dbReference type="NCBI Taxonomy" id="2364126"/>
    <lineage>
        <taxon>Eukaryota</taxon>
        <taxon>Sar</taxon>
        <taxon>Alveolata</taxon>
        <taxon>Dinophyceae</taxon>
        <taxon>Prorocentrales</taxon>
        <taxon>Prorocentraceae</taxon>
        <taxon>Prorocentrum</taxon>
    </lineage>
</organism>
<sequence>MAYCEIHATFMVPSASTSSAADLDQPGRRISVKGGGAYDLWLSRNMKHAELVRATTLDESYEIFHRDNLDALAGLKPKLLSDLQKAPGLYKLLDGHFMAVQQAVGCIKAEGGGAGRSHFGPAPAGAGSRACPAMAAAAADLPAGRRFSGRVPAAAAAGPEATGLWAQCCGRAPAEAGGGPGMGSEGAEGSGERAVTQLEDLNHAYEVVRHLTSFRADDVLDNLERPIMVSLIFMAMLFMVMPMLEVPIFRTQVVMAFVSMKMPSSMVLRFLPLPEKAMWEKLIFTELRISRVVPMGMRIFGVLLRGEVSICMGLLVFREVPMEMRILRALPTMVGVELHGAVDHREVPMGTRIFMALPRMMVSIRMGLLIFREVPSGMRSIWALLRMAVSICVRLLLVRGVPMEMRIFGAMMSISSLPLLLVALLAGGLAVGPGGRPDISAILKEADEFVPNVLLEAVPPRTRGESRGSGFVQRGVGQGAAELRGKFKGS</sequence>